<dbReference type="PANTHER" id="PTHR33931">
    <property type="entry name" value="HOLIN-LIKE PROTEIN CIDA-RELATED"/>
    <property type="match status" value="1"/>
</dbReference>
<keyword evidence="4 6" id="KW-1133">Transmembrane helix</keyword>
<dbReference type="GO" id="GO:0005886">
    <property type="term" value="C:plasma membrane"/>
    <property type="evidence" value="ECO:0007669"/>
    <property type="project" value="UniProtKB-SubCell"/>
</dbReference>
<evidence type="ECO:0000256" key="3">
    <source>
        <dbReference type="ARBA" id="ARBA00022692"/>
    </source>
</evidence>
<dbReference type="Pfam" id="PF03788">
    <property type="entry name" value="LrgA"/>
    <property type="match status" value="1"/>
</dbReference>
<evidence type="ECO:0000256" key="6">
    <source>
        <dbReference type="SAM" id="Phobius"/>
    </source>
</evidence>
<gene>
    <name evidence="7" type="ORF">EXM22_16630</name>
</gene>
<keyword evidence="3 6" id="KW-0812">Transmembrane</keyword>
<dbReference type="KEGG" id="ock:EXM22_16630"/>
<evidence type="ECO:0000256" key="1">
    <source>
        <dbReference type="ARBA" id="ARBA00004651"/>
    </source>
</evidence>
<organism evidence="7 8">
    <name type="scientific">Oceanispirochaeta crateris</name>
    <dbReference type="NCBI Taxonomy" id="2518645"/>
    <lineage>
        <taxon>Bacteria</taxon>
        <taxon>Pseudomonadati</taxon>
        <taxon>Spirochaetota</taxon>
        <taxon>Spirochaetia</taxon>
        <taxon>Spirochaetales</taxon>
        <taxon>Spirochaetaceae</taxon>
        <taxon>Oceanispirochaeta</taxon>
    </lineage>
</organism>
<feature type="transmembrane region" description="Helical" evidence="6">
    <location>
        <begin position="7"/>
        <end position="24"/>
    </location>
</feature>
<feature type="transmembrane region" description="Helical" evidence="6">
    <location>
        <begin position="83"/>
        <end position="110"/>
    </location>
</feature>
<evidence type="ECO:0000313" key="8">
    <source>
        <dbReference type="Proteomes" id="UP000324209"/>
    </source>
</evidence>
<keyword evidence="5 6" id="KW-0472">Membrane</keyword>
<keyword evidence="8" id="KW-1185">Reference proteome</keyword>
<dbReference type="RefSeq" id="WP_149487602.1">
    <property type="nucleotide sequence ID" value="NZ_CP036150.1"/>
</dbReference>
<comment type="subcellular location">
    <subcellularLocation>
        <location evidence="1">Cell membrane</location>
        <topology evidence="1">Multi-pass membrane protein</topology>
    </subcellularLocation>
</comment>
<evidence type="ECO:0000256" key="4">
    <source>
        <dbReference type="ARBA" id="ARBA00022989"/>
    </source>
</evidence>
<sequence>MKIIKELLIILLLLFVGILLGKMVPFPSSLISMILLLILLITGVLKEEYFTGGISDIILKNLAFFFLPPAVKVIESLGVLEGIWIKLVLIMFISNVLVMGVTGAVVQLLLKTEKDHE</sequence>
<evidence type="ECO:0000313" key="7">
    <source>
        <dbReference type="EMBL" id="QEN09528.1"/>
    </source>
</evidence>
<proteinExistence type="predicted"/>
<evidence type="ECO:0000256" key="2">
    <source>
        <dbReference type="ARBA" id="ARBA00022475"/>
    </source>
</evidence>
<name>A0A5C1QQ88_9SPIO</name>
<feature type="transmembrane region" description="Helical" evidence="6">
    <location>
        <begin position="30"/>
        <end position="45"/>
    </location>
</feature>
<dbReference type="EMBL" id="CP036150">
    <property type="protein sequence ID" value="QEN09528.1"/>
    <property type="molecule type" value="Genomic_DNA"/>
</dbReference>
<dbReference type="AlphaFoldDB" id="A0A5C1QQ88"/>
<protein>
    <submittedName>
        <fullName evidence="7">CidA/LrgA family protein</fullName>
    </submittedName>
</protein>
<dbReference type="Proteomes" id="UP000324209">
    <property type="component" value="Chromosome"/>
</dbReference>
<dbReference type="InterPro" id="IPR005538">
    <property type="entry name" value="LrgA/CidA"/>
</dbReference>
<feature type="transmembrane region" description="Helical" evidence="6">
    <location>
        <begin position="57"/>
        <end position="77"/>
    </location>
</feature>
<accession>A0A5C1QQ88</accession>
<keyword evidence="2" id="KW-1003">Cell membrane</keyword>
<evidence type="ECO:0000256" key="5">
    <source>
        <dbReference type="ARBA" id="ARBA00023136"/>
    </source>
</evidence>
<reference evidence="7 8" key="1">
    <citation type="submission" date="2019-02" db="EMBL/GenBank/DDBJ databases">
        <title>Complete Genome Sequence and Methylome Analysis of free living Spirochaetas.</title>
        <authorList>
            <person name="Fomenkov A."/>
            <person name="Dubinina G."/>
            <person name="Leshcheva N."/>
            <person name="Mikheeva N."/>
            <person name="Grabovich M."/>
            <person name="Vincze T."/>
            <person name="Roberts R.J."/>
        </authorList>
    </citation>
    <scope>NUCLEOTIDE SEQUENCE [LARGE SCALE GENOMIC DNA]</scope>
    <source>
        <strain evidence="7 8">K2</strain>
    </source>
</reference>
<dbReference type="PANTHER" id="PTHR33931:SF2">
    <property type="entry name" value="HOLIN-LIKE PROTEIN CIDA"/>
    <property type="match status" value="1"/>
</dbReference>
<dbReference type="OrthoDB" id="3176438at2"/>